<name>A0A158FFP2_CABSO</name>
<dbReference type="EMBL" id="FCOC02000002">
    <property type="protein sequence ID" value="SAL18624.1"/>
    <property type="molecule type" value="Genomic_DNA"/>
</dbReference>
<protein>
    <submittedName>
        <fullName evidence="1">Uncharacterized protein</fullName>
    </submittedName>
</protein>
<proteinExistence type="predicted"/>
<evidence type="ECO:0000313" key="2">
    <source>
        <dbReference type="Proteomes" id="UP000054893"/>
    </source>
</evidence>
<accession>A0A158FFP2</accession>
<evidence type="ECO:0000313" key="1">
    <source>
        <dbReference type="EMBL" id="SAL18624.1"/>
    </source>
</evidence>
<organism evidence="1 2">
    <name type="scientific">Caballeronia sordidicola</name>
    <name type="common">Burkholderia sordidicola</name>
    <dbReference type="NCBI Taxonomy" id="196367"/>
    <lineage>
        <taxon>Bacteria</taxon>
        <taxon>Pseudomonadati</taxon>
        <taxon>Pseudomonadota</taxon>
        <taxon>Betaproteobacteria</taxon>
        <taxon>Burkholderiales</taxon>
        <taxon>Burkholderiaceae</taxon>
        <taxon>Caballeronia</taxon>
    </lineage>
</organism>
<gene>
    <name evidence="1" type="ORF">AWB64_01271</name>
</gene>
<reference evidence="1 2" key="1">
    <citation type="submission" date="2016-01" db="EMBL/GenBank/DDBJ databases">
        <authorList>
            <person name="Oliw E.H."/>
        </authorList>
    </citation>
    <scope>NUCLEOTIDE SEQUENCE [LARGE SCALE GENOMIC DNA]</scope>
    <source>
        <strain evidence="1">LMG 22029</strain>
    </source>
</reference>
<sequence>MESARDYSLSRDAAQQRIDDQCSMAISTCFGMMDAAESIGVTNELHATLDALLRILAASSLSANRPIQGVRH</sequence>
<dbReference type="Proteomes" id="UP000054893">
    <property type="component" value="Unassembled WGS sequence"/>
</dbReference>
<dbReference type="AlphaFoldDB" id="A0A158FFP2"/>